<dbReference type="Pfam" id="PF11316">
    <property type="entry name" value="Rhamno_transf"/>
    <property type="match status" value="1"/>
</dbReference>
<organism evidence="1">
    <name type="scientific">viral metagenome</name>
    <dbReference type="NCBI Taxonomy" id="1070528"/>
    <lineage>
        <taxon>unclassified sequences</taxon>
        <taxon>metagenomes</taxon>
        <taxon>organismal metagenomes</taxon>
    </lineage>
</organism>
<protein>
    <submittedName>
        <fullName evidence="1">Uncharacterized protein</fullName>
    </submittedName>
</protein>
<proteinExistence type="predicted"/>
<reference evidence="1" key="1">
    <citation type="journal article" date="2020" name="Nature">
        <title>Giant virus diversity and host interactions through global metagenomics.</title>
        <authorList>
            <person name="Schulz F."/>
            <person name="Roux S."/>
            <person name="Paez-Espino D."/>
            <person name="Jungbluth S."/>
            <person name="Walsh D.A."/>
            <person name="Denef V.J."/>
            <person name="McMahon K.D."/>
            <person name="Konstantinidis K.T."/>
            <person name="Eloe-Fadrosh E.A."/>
            <person name="Kyrpides N.C."/>
            <person name="Woyke T."/>
        </authorList>
    </citation>
    <scope>NUCLEOTIDE SEQUENCE</scope>
    <source>
        <strain evidence="1">GVMAG-M-3300025727-45</strain>
    </source>
</reference>
<sequence>MRYYYELKEQSITNDEKVFLSMVEHLVIIRFSVILNRDEFLKKINSLLCNERLEYRFKLFETFCLPSLLQQSLIDYKIIIIIDENLPINWKTRLTDLTKDYNFITLHTWNKKDTFESNDWIMPYVDYKTKKFLCTTRIDDDDMINKDANLIFKKILYARRSKINEKSCYHLSNGIYIHIEKDNRLFPFKCNNKSLAVFMSLITPIENEKNIYYYSHDKIANYPEIMQIQVLSKSIQLFAVTNHHWENDTRNVRFKKFKEEEKSCQKIIANFNVKNDCNYFL</sequence>
<accession>A0A6C0J842</accession>
<dbReference type="EMBL" id="MN740316">
    <property type="protein sequence ID" value="QHT99803.1"/>
    <property type="molecule type" value="Genomic_DNA"/>
</dbReference>
<dbReference type="AlphaFoldDB" id="A0A6C0J842"/>
<dbReference type="InterPro" id="IPR021466">
    <property type="entry name" value="Put_rhamnosyl_transferase"/>
</dbReference>
<name>A0A6C0J842_9ZZZZ</name>
<evidence type="ECO:0000313" key="1">
    <source>
        <dbReference type="EMBL" id="QHT99803.1"/>
    </source>
</evidence>